<accession>A0ABR4YJR0</accession>
<dbReference type="InterPro" id="IPR032466">
    <property type="entry name" value="Metal_Hydrolase"/>
</dbReference>
<dbReference type="Pfam" id="PF07969">
    <property type="entry name" value="Amidohydro_3"/>
    <property type="match status" value="1"/>
</dbReference>
<sequence>MYYGGDIVTVDDGRPEVEAVLVGDGRIVAVGGKRELMRSRRPDTKLVDLKGMTMLPGFIDSHSHISSVTKFPDFSPAEGVTSVETLVEYGRREFDAWYDRSVAEGTYEPGDWFIGNGYDNTVFPGAEGPTADDLDRISEEVPVCIIHMSNHVAVVNNRALELMGYSPGSPLVREYAALLGRYPDGRLNGLLEEEAYFRLYYDPNVLMDNAVTNAPSEEDVLRHAMRVYASHGITTAQDGAGSNIAASVRTIVEQGDSLIIDINSYGDLGSMSVPSREAVYRDGLRRAGVKLFLDGSPQAKTAWLLEPYYVVPAGKGADYDGFPQMTDDELYAQLAECLRKGYQVIAHTNGSAAIGQFLDQYARAKLVTAAEEGMKPVLIHAQTITEEQLDRAEELGVDVSFFNDHTYYWGDYYLTSILGPELGRRISPLRTALERKGLNITIHQDSPVVPPDMLFSIYNAVNRITRSGQPIGPEYAVTPMEALRMVTVNGARQYGQEDDRGSITPGKIADFVILDRNPLKVPGTEIKDIAVVRTVKRGRVIYPAGGAD</sequence>
<gene>
    <name evidence="2" type="ORF">LG35_04575</name>
</gene>
<evidence type="ECO:0000259" key="1">
    <source>
        <dbReference type="Pfam" id="PF07969"/>
    </source>
</evidence>
<keyword evidence="3" id="KW-1185">Reference proteome</keyword>
<dbReference type="SUPFAM" id="SSF51338">
    <property type="entry name" value="Composite domain of metallo-dependent hydrolases"/>
    <property type="match status" value="1"/>
</dbReference>
<name>A0ABR4YJR0_9BACT</name>
<proteinExistence type="predicted"/>
<dbReference type="InterPro" id="IPR013108">
    <property type="entry name" value="Amidohydro_3"/>
</dbReference>
<feature type="domain" description="Amidohydrolase 3" evidence="1">
    <location>
        <begin position="46"/>
        <end position="542"/>
    </location>
</feature>
<dbReference type="CDD" id="cd01300">
    <property type="entry name" value="YtcJ_like"/>
    <property type="match status" value="1"/>
</dbReference>
<dbReference type="Gene3D" id="3.20.20.140">
    <property type="entry name" value="Metal-dependent hydrolases"/>
    <property type="match status" value="1"/>
</dbReference>
<dbReference type="InterPro" id="IPR011059">
    <property type="entry name" value="Metal-dep_hydrolase_composite"/>
</dbReference>
<dbReference type="Proteomes" id="UP000030889">
    <property type="component" value="Unassembled WGS sequence"/>
</dbReference>
<dbReference type="PANTHER" id="PTHR22642:SF2">
    <property type="entry name" value="PROTEIN LONG AFTER FAR-RED 3"/>
    <property type="match status" value="1"/>
</dbReference>
<dbReference type="EMBL" id="JRGF01000004">
    <property type="protein sequence ID" value="KHE42500.1"/>
    <property type="molecule type" value="Genomic_DNA"/>
</dbReference>
<dbReference type="Gene3D" id="3.10.310.70">
    <property type="match status" value="1"/>
</dbReference>
<evidence type="ECO:0000313" key="2">
    <source>
        <dbReference type="EMBL" id="KHE42500.1"/>
    </source>
</evidence>
<dbReference type="Gene3D" id="2.30.40.10">
    <property type="entry name" value="Urease, subunit C, domain 1"/>
    <property type="match status" value="1"/>
</dbReference>
<evidence type="ECO:0000313" key="3">
    <source>
        <dbReference type="Proteomes" id="UP000030889"/>
    </source>
</evidence>
<comment type="caution">
    <text evidence="2">The sequence shown here is derived from an EMBL/GenBank/DDBJ whole genome shotgun (WGS) entry which is preliminary data.</text>
</comment>
<dbReference type="InterPro" id="IPR033932">
    <property type="entry name" value="YtcJ-like"/>
</dbReference>
<organism evidence="2 3">
    <name type="scientific">Alistipes inops</name>
    <dbReference type="NCBI Taxonomy" id="1501391"/>
    <lineage>
        <taxon>Bacteria</taxon>
        <taxon>Pseudomonadati</taxon>
        <taxon>Bacteroidota</taxon>
        <taxon>Bacteroidia</taxon>
        <taxon>Bacteroidales</taxon>
        <taxon>Rikenellaceae</taxon>
        <taxon>Alistipes</taxon>
    </lineage>
</organism>
<dbReference type="SUPFAM" id="SSF51556">
    <property type="entry name" value="Metallo-dependent hydrolases"/>
    <property type="match status" value="1"/>
</dbReference>
<reference evidence="2 3" key="1">
    <citation type="submission" date="2014-09" db="EMBL/GenBank/DDBJ databases">
        <title>Alistipes sp. 627, sp. nov., a novel member of the family Rikenellaceae isolated from human faeces.</title>
        <authorList>
            <person name="Shkoporov A.N."/>
            <person name="Chaplin A.V."/>
            <person name="Motuzova O.V."/>
            <person name="Kafarskaia L.I."/>
            <person name="Khokhlova E.V."/>
            <person name="Efimov B.A."/>
        </authorList>
    </citation>
    <scope>NUCLEOTIDE SEQUENCE [LARGE SCALE GENOMIC DNA]</scope>
    <source>
        <strain evidence="2 3">627</strain>
    </source>
</reference>
<dbReference type="PANTHER" id="PTHR22642">
    <property type="entry name" value="IMIDAZOLONEPROPIONASE"/>
    <property type="match status" value="1"/>
</dbReference>
<protein>
    <recommendedName>
        <fullName evidence="1">Amidohydrolase 3 domain-containing protein</fullName>
    </recommendedName>
</protein>